<dbReference type="AlphaFoldDB" id="I6YBD5"/>
<keyword evidence="2" id="KW-1185">Reference proteome</keyword>
<protein>
    <submittedName>
        <fullName evidence="1">Uncharacterized protein</fullName>
    </submittedName>
</protein>
<evidence type="ECO:0000313" key="2">
    <source>
        <dbReference type="Proteomes" id="UP000009005"/>
    </source>
</evidence>
<dbReference type="STRING" id="1197325.WEN_02555"/>
<organism evidence="1 2">
    <name type="scientific">Mycoplasma wenyonii (strain Massachusetts)</name>
    <name type="common">Eperythrozoon wenyonii</name>
    <dbReference type="NCBI Taxonomy" id="1197325"/>
    <lineage>
        <taxon>Bacteria</taxon>
        <taxon>Bacillati</taxon>
        <taxon>Mycoplasmatota</taxon>
        <taxon>Mollicutes</taxon>
        <taxon>Mycoplasmataceae</taxon>
        <taxon>Mycoplasma</taxon>
    </lineage>
</organism>
<proteinExistence type="predicted"/>
<name>I6YBD5_MYCWM</name>
<gene>
    <name evidence="1" type="ordered locus">WEN_02555</name>
</gene>
<dbReference type="HOGENOM" id="CLU_064276_0_0_14"/>
<accession>I6YBD5</accession>
<dbReference type="RefSeq" id="WP_014850006.1">
    <property type="nucleotide sequence ID" value="NC_018149.1"/>
</dbReference>
<dbReference type="Proteomes" id="UP000009005">
    <property type="component" value="Chromosome"/>
</dbReference>
<evidence type="ECO:0000313" key="1">
    <source>
        <dbReference type="EMBL" id="AFN65296.1"/>
    </source>
</evidence>
<dbReference type="EMBL" id="CP003703">
    <property type="protein sequence ID" value="AFN65296.1"/>
    <property type="molecule type" value="Genomic_DNA"/>
</dbReference>
<reference evidence="1 2" key="1">
    <citation type="journal article" date="2012" name="J. Bacteriol.">
        <title>Complete genome sequence of Mycoplasma wenyonii strain Massachusetts.</title>
        <authorList>
            <person name="Dos Santos A.P."/>
            <person name="Guimaraes A.M."/>
            <person name="do Nascimento N.C."/>
            <person name="Sanmiguel P.J."/>
            <person name="Messick J.B."/>
        </authorList>
    </citation>
    <scope>NUCLEOTIDE SEQUENCE [LARGE SCALE GENOMIC DNA]</scope>
    <source>
        <strain evidence="1 2">Massachusetts</strain>
    </source>
</reference>
<dbReference type="KEGG" id="mwe:WEN_02555"/>
<dbReference type="PATRIC" id="fig|1197325.3.peg.551"/>
<dbReference type="OrthoDB" id="8613538at2"/>
<sequence length="367" mass="41478">MPSINPLLLKRVLVFTGTGGSPLVYFGNTSSIFSEENRKFKWTIEVNQGNKEKVSEKLGGNNSWQVSKDKWQEIESEKWKTVTNGKTRNIYKLVFKKQWIKNEKNIDINHESIREVVGLLKVSWAGEGQEPKIEEITPEESQNIWLIIAKGEKTIYLIPAVRTSENQKDQKAKEVWTNGVTNIGEWKNQDSGDSGKEISENLRGSLKSGFSIARKGNLDCGTGGQIWGQNQMTDYEGWKKFKGMGMEVGVKVDKTIGCLTGKGNILYENASVIVEEVQVSWLSGTVKISKYFPLDIDILGEQAKLKKEFENYRSLIQEIKIEDKITEAIGVRLDQVVISETGIGDGSESEINWEHVSRPSWTRELLK</sequence>